<reference evidence="5" key="1">
    <citation type="submission" date="2021-11" db="EMBL/GenBank/DDBJ databases">
        <authorList>
            <consortium name="Genoscope - CEA"/>
            <person name="William W."/>
        </authorList>
    </citation>
    <scope>NUCLEOTIDE SEQUENCE</scope>
</reference>
<feature type="chain" id="PRO_5035706612" evidence="3">
    <location>
        <begin position="16"/>
        <end position="307"/>
    </location>
</feature>
<feature type="transmembrane region" description="Helical" evidence="2">
    <location>
        <begin position="151"/>
        <end position="171"/>
    </location>
</feature>
<feature type="transmembrane region" description="Helical" evidence="2">
    <location>
        <begin position="216"/>
        <end position="235"/>
    </location>
</feature>
<evidence type="ECO:0000256" key="2">
    <source>
        <dbReference type="SAM" id="Phobius"/>
    </source>
</evidence>
<feature type="region of interest" description="Disordered" evidence="1">
    <location>
        <begin position="19"/>
        <end position="40"/>
    </location>
</feature>
<organism evidence="5 6">
    <name type="scientific">Pelagomonas calceolata</name>
    <dbReference type="NCBI Taxonomy" id="35677"/>
    <lineage>
        <taxon>Eukaryota</taxon>
        <taxon>Sar</taxon>
        <taxon>Stramenopiles</taxon>
        <taxon>Ochrophyta</taxon>
        <taxon>Pelagophyceae</taxon>
        <taxon>Pelagomonadales</taxon>
        <taxon>Pelagomonadaceae</taxon>
        <taxon>Pelagomonas</taxon>
    </lineage>
</organism>
<protein>
    <submittedName>
        <fullName evidence="5">Uncharacterized protein</fullName>
    </submittedName>
</protein>
<dbReference type="Proteomes" id="UP000789595">
    <property type="component" value="Unassembled WGS sequence"/>
</dbReference>
<evidence type="ECO:0000313" key="5">
    <source>
        <dbReference type="EMBL" id="CAH0375520.1"/>
    </source>
</evidence>
<keyword evidence="6" id="KW-1185">Reference proteome</keyword>
<keyword evidence="2" id="KW-1133">Transmembrane helix</keyword>
<evidence type="ECO:0000313" key="6">
    <source>
        <dbReference type="Proteomes" id="UP000789595"/>
    </source>
</evidence>
<gene>
    <name evidence="4" type="ORF">PECAL_1P00400</name>
    <name evidence="5" type="ORF">PECAL_5P00410</name>
</gene>
<dbReference type="AlphaFoldDB" id="A0A8J2X211"/>
<dbReference type="EMBL" id="CAKKNE010000005">
    <property type="protein sequence ID" value="CAH0375520.1"/>
    <property type="molecule type" value="Genomic_DNA"/>
</dbReference>
<feature type="signal peptide" evidence="3">
    <location>
        <begin position="1"/>
        <end position="15"/>
    </location>
</feature>
<keyword evidence="2" id="KW-0472">Membrane</keyword>
<keyword evidence="2" id="KW-0812">Transmembrane</keyword>
<accession>A0A8J2X211</accession>
<comment type="caution">
    <text evidence="5">The sequence shown here is derived from an EMBL/GenBank/DDBJ whole genome shotgun (WGS) entry which is preliminary data.</text>
</comment>
<evidence type="ECO:0000256" key="1">
    <source>
        <dbReference type="SAM" id="MobiDB-lite"/>
    </source>
</evidence>
<dbReference type="EMBL" id="CAKKNE010000001">
    <property type="protein sequence ID" value="CAH0363716.1"/>
    <property type="molecule type" value="Genomic_DNA"/>
</dbReference>
<keyword evidence="3" id="KW-0732">Signal</keyword>
<evidence type="ECO:0000313" key="4">
    <source>
        <dbReference type="EMBL" id="CAH0363716.1"/>
    </source>
</evidence>
<sequence length="307" mass="31643">MRVSLLFLLSVHAQALSTPPTRRHRRSKLRNAASTAPQEKGNNAYRLASAASVAAWSACAVTALSRHPTLALPAAHARLSILQALTPLPLLTASFEAAPDDRTVQLGLAAASTWLCAAVVFAPHFTATAAARAPGLAHMAHSAAITYPAPLRAVAAAVHGGAALLCGAAFASSPPTKGRAPSTVWRGVAAAFAGWALVAALAPFPLATLPTMLGRRLSRAFGAFSVLYAAAALALATADQKVLRRGVARAAAAHWVAVGAKLVVERNCLREFYPSAFSRPVASLAALVTFAVALFVATRGDGRDGVR</sequence>
<proteinExistence type="predicted"/>
<name>A0A8J2X211_9STRA</name>
<evidence type="ECO:0000256" key="3">
    <source>
        <dbReference type="SAM" id="SignalP"/>
    </source>
</evidence>
<feature type="transmembrane region" description="Helical" evidence="2">
    <location>
        <begin position="183"/>
        <end position="204"/>
    </location>
</feature>
<feature type="transmembrane region" description="Helical" evidence="2">
    <location>
        <begin position="276"/>
        <end position="297"/>
    </location>
</feature>